<gene>
    <name evidence="10" type="ORF">OE104_07995</name>
</gene>
<evidence type="ECO:0000313" key="10">
    <source>
        <dbReference type="EMBL" id="WAA08587.1"/>
    </source>
</evidence>
<keyword evidence="11" id="KW-1185">Reference proteome</keyword>
<dbReference type="InterPro" id="IPR047817">
    <property type="entry name" value="ABC2_TM_bact-type"/>
</dbReference>
<feature type="transmembrane region" description="Helical" evidence="8">
    <location>
        <begin position="177"/>
        <end position="197"/>
    </location>
</feature>
<evidence type="ECO:0000259" key="9">
    <source>
        <dbReference type="PROSITE" id="PS51012"/>
    </source>
</evidence>
<name>A0A9E8LSB1_9BACI</name>
<evidence type="ECO:0000256" key="5">
    <source>
        <dbReference type="ARBA" id="ARBA00022692"/>
    </source>
</evidence>
<dbReference type="KEGG" id="faf:OE104_07995"/>
<sequence length="369" mass="41871">MMAIMQAKFRLFLKKPLLFIGMTGMSVLFAFFLGMGQYSNITVPVYSNMPDLENTAIWEKLTESQSFAFTIVTEEEAKQAVSEGKVDAAVSLSEDTYRMLIVSKTANVQLVENYIWSVYSDVLLENNIRNQMEGEEERAETLIGQIEDVREEPLFSIQTRSFRAEDTFIYDSQLQSLFGMALFFVIYTIAFNVVHILQEKTEKVWDRMILSPLRKWEMYLGNLLYSFFVGYIQVVLIFLVFKYLTGVNFYGGFGKTLILLIPYVFAIVSLSMLIVSIVKNIQQYNAILPLVSVSMAMIGGAYWPLEIVSSDILLTLARFDPITYGMEALKGATIYGSPLTELMEPVTMLLIMGVLFMGVGIGLIERRSN</sequence>
<dbReference type="PANTHER" id="PTHR30294">
    <property type="entry name" value="MEMBRANE COMPONENT OF ABC TRANSPORTER YHHJ-RELATED"/>
    <property type="match status" value="1"/>
</dbReference>
<keyword evidence="7 8" id="KW-0472">Membrane</keyword>
<dbReference type="AlphaFoldDB" id="A0A9E8LSB1"/>
<evidence type="ECO:0000256" key="4">
    <source>
        <dbReference type="ARBA" id="ARBA00022475"/>
    </source>
</evidence>
<keyword evidence="5 8" id="KW-0812">Transmembrane</keyword>
<dbReference type="RefSeq" id="WP_275416365.1">
    <property type="nucleotide sequence ID" value="NZ_CP106878.1"/>
</dbReference>
<feature type="transmembrane region" description="Helical" evidence="8">
    <location>
        <begin position="287"/>
        <end position="305"/>
    </location>
</feature>
<comment type="subcellular location">
    <subcellularLocation>
        <location evidence="1">Cell membrane</location>
        <topology evidence="1">Multi-pass membrane protein</topology>
    </subcellularLocation>
</comment>
<proteinExistence type="inferred from homology"/>
<dbReference type="Pfam" id="PF12698">
    <property type="entry name" value="ABC2_membrane_3"/>
    <property type="match status" value="1"/>
</dbReference>
<dbReference type="PROSITE" id="PS51012">
    <property type="entry name" value="ABC_TM2"/>
    <property type="match status" value="1"/>
</dbReference>
<comment type="similarity">
    <text evidence="2">Belongs to the ABC-2 integral membrane protein family.</text>
</comment>
<evidence type="ECO:0000256" key="3">
    <source>
        <dbReference type="ARBA" id="ARBA00022448"/>
    </source>
</evidence>
<evidence type="ECO:0000256" key="8">
    <source>
        <dbReference type="SAM" id="Phobius"/>
    </source>
</evidence>
<dbReference type="InterPro" id="IPR051449">
    <property type="entry name" value="ABC-2_transporter_component"/>
</dbReference>
<organism evidence="10 11">
    <name type="scientific">Fervidibacillus albus</name>
    <dbReference type="NCBI Taxonomy" id="2980026"/>
    <lineage>
        <taxon>Bacteria</taxon>
        <taxon>Bacillati</taxon>
        <taxon>Bacillota</taxon>
        <taxon>Bacilli</taxon>
        <taxon>Bacillales</taxon>
        <taxon>Bacillaceae</taxon>
        <taxon>Fervidibacillus</taxon>
    </lineage>
</organism>
<keyword evidence="3" id="KW-0813">Transport</keyword>
<reference evidence="10" key="1">
    <citation type="submission" date="2022-09" db="EMBL/GenBank/DDBJ databases">
        <title>Complete Genomes of Fervidibacillus albus and Fervidibacillus halotolerans isolated from tidal flat sediments.</title>
        <authorList>
            <person name="Kwon K.K."/>
            <person name="Yang S.-H."/>
            <person name="Park M.J."/>
            <person name="Oh H.-M."/>
        </authorList>
    </citation>
    <scope>NUCLEOTIDE SEQUENCE</scope>
    <source>
        <strain evidence="10">MEBiC13591</strain>
    </source>
</reference>
<accession>A0A9E8LSB1</accession>
<evidence type="ECO:0000256" key="1">
    <source>
        <dbReference type="ARBA" id="ARBA00004651"/>
    </source>
</evidence>
<feature type="transmembrane region" description="Helical" evidence="8">
    <location>
        <begin position="346"/>
        <end position="364"/>
    </location>
</feature>
<feature type="transmembrane region" description="Helical" evidence="8">
    <location>
        <begin position="218"/>
        <end position="241"/>
    </location>
</feature>
<keyword evidence="4" id="KW-1003">Cell membrane</keyword>
<dbReference type="PANTHER" id="PTHR30294:SF29">
    <property type="entry name" value="MULTIDRUG ABC TRANSPORTER PERMEASE YBHS-RELATED"/>
    <property type="match status" value="1"/>
</dbReference>
<feature type="domain" description="ABC transmembrane type-2" evidence="9">
    <location>
        <begin position="139"/>
        <end position="367"/>
    </location>
</feature>
<keyword evidence="6 8" id="KW-1133">Transmembrane helix</keyword>
<dbReference type="GO" id="GO:0005886">
    <property type="term" value="C:plasma membrane"/>
    <property type="evidence" value="ECO:0007669"/>
    <property type="project" value="UniProtKB-SubCell"/>
</dbReference>
<protein>
    <submittedName>
        <fullName evidence="10">ABC transporter permease</fullName>
    </submittedName>
</protein>
<dbReference type="Proteomes" id="UP001164718">
    <property type="component" value="Chromosome"/>
</dbReference>
<evidence type="ECO:0000256" key="6">
    <source>
        <dbReference type="ARBA" id="ARBA00022989"/>
    </source>
</evidence>
<evidence type="ECO:0000313" key="11">
    <source>
        <dbReference type="Proteomes" id="UP001164718"/>
    </source>
</evidence>
<evidence type="ECO:0000256" key="7">
    <source>
        <dbReference type="ARBA" id="ARBA00023136"/>
    </source>
</evidence>
<evidence type="ECO:0000256" key="2">
    <source>
        <dbReference type="ARBA" id="ARBA00007783"/>
    </source>
</evidence>
<feature type="transmembrane region" description="Helical" evidence="8">
    <location>
        <begin position="253"/>
        <end position="275"/>
    </location>
</feature>
<dbReference type="GO" id="GO:0140359">
    <property type="term" value="F:ABC-type transporter activity"/>
    <property type="evidence" value="ECO:0007669"/>
    <property type="project" value="InterPro"/>
</dbReference>
<dbReference type="EMBL" id="CP106878">
    <property type="protein sequence ID" value="WAA08587.1"/>
    <property type="molecule type" value="Genomic_DNA"/>
</dbReference>
<dbReference type="InterPro" id="IPR013525">
    <property type="entry name" value="ABC2_TM"/>
</dbReference>